<dbReference type="PANTHER" id="PTHR34309">
    <property type="entry name" value="SLR1406 PROTEIN"/>
    <property type="match status" value="1"/>
</dbReference>
<dbReference type="InterPro" id="IPR038084">
    <property type="entry name" value="PduO/GlcC-like_sf"/>
</dbReference>
<comment type="caution">
    <text evidence="1">The sequence shown here is derived from an EMBL/GenBank/DDBJ whole genome shotgun (WGS) entry which is preliminary data.</text>
</comment>
<gene>
    <name evidence="1" type="ORF">FHU35_16231</name>
</gene>
<dbReference type="EMBL" id="VIWX01000006">
    <property type="protein sequence ID" value="TWF92949.1"/>
    <property type="molecule type" value="Genomic_DNA"/>
</dbReference>
<dbReference type="RefSeq" id="WP_145744277.1">
    <property type="nucleotide sequence ID" value="NZ_VIWX01000006.1"/>
</dbReference>
<dbReference type="SUPFAM" id="SSF143744">
    <property type="entry name" value="GlcG-like"/>
    <property type="match status" value="1"/>
</dbReference>
<dbReference type="Pfam" id="PF03928">
    <property type="entry name" value="HbpS-like"/>
    <property type="match status" value="1"/>
</dbReference>
<organism evidence="1 2">
    <name type="scientific">Saccharopolyspora dendranthemae</name>
    <dbReference type="NCBI Taxonomy" id="1181886"/>
    <lineage>
        <taxon>Bacteria</taxon>
        <taxon>Bacillati</taxon>
        <taxon>Actinomycetota</taxon>
        <taxon>Actinomycetes</taxon>
        <taxon>Pseudonocardiales</taxon>
        <taxon>Pseudonocardiaceae</taxon>
        <taxon>Saccharopolyspora</taxon>
    </lineage>
</organism>
<sequence length="140" mass="14065">MSITQQRSSISDAAALSIVRAAADAAAATNLRFAIAVVDESGQLKAFVRQDGAKLNAVQIAQDKAYTAASSTMSTEVWAEKLAADAVLGAAAPTTIERLAPMGGGLPIVVDGQTVGAIGVSGAHWSDDVTIAEAGLAALN</sequence>
<accession>A0A561U0R9</accession>
<dbReference type="InterPro" id="IPR005624">
    <property type="entry name" value="PduO/GlcC-like"/>
</dbReference>
<dbReference type="Gene3D" id="3.30.450.150">
    <property type="entry name" value="Haem-degrading domain"/>
    <property type="match status" value="1"/>
</dbReference>
<keyword evidence="2" id="KW-1185">Reference proteome</keyword>
<dbReference type="Proteomes" id="UP000316184">
    <property type="component" value="Unassembled WGS sequence"/>
</dbReference>
<dbReference type="AlphaFoldDB" id="A0A561U0R9"/>
<name>A0A561U0R9_9PSEU</name>
<dbReference type="PANTHER" id="PTHR34309:SF1">
    <property type="entry name" value="PROTEIN GLCG"/>
    <property type="match status" value="1"/>
</dbReference>
<protein>
    <submittedName>
        <fullName evidence="1">Uncharacterized protein GlcG (DUF336 family)</fullName>
    </submittedName>
</protein>
<evidence type="ECO:0000313" key="2">
    <source>
        <dbReference type="Proteomes" id="UP000316184"/>
    </source>
</evidence>
<evidence type="ECO:0000313" key="1">
    <source>
        <dbReference type="EMBL" id="TWF92949.1"/>
    </source>
</evidence>
<proteinExistence type="predicted"/>
<dbReference type="InterPro" id="IPR052517">
    <property type="entry name" value="GlcG_carb_metab_protein"/>
</dbReference>
<reference evidence="1 2" key="1">
    <citation type="submission" date="2019-06" db="EMBL/GenBank/DDBJ databases">
        <title>Sequencing the genomes of 1000 actinobacteria strains.</title>
        <authorList>
            <person name="Klenk H.-P."/>
        </authorList>
    </citation>
    <scope>NUCLEOTIDE SEQUENCE [LARGE SCALE GENOMIC DNA]</scope>
    <source>
        <strain evidence="1 2">DSM 46699</strain>
    </source>
</reference>
<dbReference type="OrthoDB" id="9778896at2"/>